<feature type="domain" description="Transcription regulator PadR N-terminal" evidence="1">
    <location>
        <begin position="15"/>
        <end position="89"/>
    </location>
</feature>
<evidence type="ECO:0000313" key="2">
    <source>
        <dbReference type="EMBL" id="GAA0337097.1"/>
    </source>
</evidence>
<evidence type="ECO:0000313" key="3">
    <source>
        <dbReference type="Proteomes" id="UP001501822"/>
    </source>
</evidence>
<gene>
    <name evidence="2" type="ORF">GCM10010151_28490</name>
</gene>
<dbReference type="InterPro" id="IPR036390">
    <property type="entry name" value="WH_DNA-bd_sf"/>
</dbReference>
<dbReference type="SUPFAM" id="SSF46785">
    <property type="entry name" value="Winged helix' DNA-binding domain"/>
    <property type="match status" value="1"/>
</dbReference>
<dbReference type="PANTHER" id="PTHR33169">
    <property type="entry name" value="PADR-FAMILY TRANSCRIPTIONAL REGULATOR"/>
    <property type="match status" value="1"/>
</dbReference>
<proteinExistence type="predicted"/>
<reference evidence="3" key="1">
    <citation type="journal article" date="2019" name="Int. J. Syst. Evol. Microbiol.">
        <title>The Global Catalogue of Microorganisms (GCM) 10K type strain sequencing project: providing services to taxonomists for standard genome sequencing and annotation.</title>
        <authorList>
            <consortium name="The Broad Institute Genomics Platform"/>
            <consortium name="The Broad Institute Genome Sequencing Center for Infectious Disease"/>
            <person name="Wu L."/>
            <person name="Ma J."/>
        </authorList>
    </citation>
    <scope>NUCLEOTIDE SEQUENCE [LARGE SCALE GENOMIC DNA]</scope>
    <source>
        <strain evidence="3">JCM 3146</strain>
    </source>
</reference>
<dbReference type="Gene3D" id="1.10.10.10">
    <property type="entry name" value="Winged helix-like DNA-binding domain superfamily/Winged helix DNA-binding domain"/>
    <property type="match status" value="1"/>
</dbReference>
<organism evidence="2 3">
    <name type="scientific">Actinoallomurus spadix</name>
    <dbReference type="NCBI Taxonomy" id="79912"/>
    <lineage>
        <taxon>Bacteria</taxon>
        <taxon>Bacillati</taxon>
        <taxon>Actinomycetota</taxon>
        <taxon>Actinomycetes</taxon>
        <taxon>Streptosporangiales</taxon>
        <taxon>Thermomonosporaceae</taxon>
        <taxon>Actinoallomurus</taxon>
    </lineage>
</organism>
<evidence type="ECO:0000259" key="1">
    <source>
        <dbReference type="Pfam" id="PF03551"/>
    </source>
</evidence>
<accession>A0ABP3G5W7</accession>
<dbReference type="InterPro" id="IPR036388">
    <property type="entry name" value="WH-like_DNA-bd_sf"/>
</dbReference>
<comment type="caution">
    <text evidence="2">The sequence shown here is derived from an EMBL/GenBank/DDBJ whole genome shotgun (WGS) entry which is preliminary data.</text>
</comment>
<dbReference type="RefSeq" id="WP_252806993.1">
    <property type="nucleotide sequence ID" value="NZ_BAAABM010000017.1"/>
</dbReference>
<protein>
    <submittedName>
        <fullName evidence="2">PadR family transcriptional regulator</fullName>
    </submittedName>
</protein>
<keyword evidence="3" id="KW-1185">Reference proteome</keyword>
<name>A0ABP3G5W7_9ACTN</name>
<dbReference type="InterPro" id="IPR005149">
    <property type="entry name" value="Tscrpt_reg_PadR_N"/>
</dbReference>
<sequence>MVKKRKVGNLLALAVLATVYTRPMHRYEMASVMRARGKDQDMDIKWGSLYTVVQNMERHGLLEAIGTNREGARPERTIYAITEAGKRELVDWTRELISAPRREHPSFAAGLSVLATLSPQEAIALFQERLGHLDESIRAQRAALAEVADDGVPRLFLVENEYGVAMLEAEAAWVRSLLDELTSGTFPGLAGWQAWHETGAMPEEMAEIAERGTTPD</sequence>
<dbReference type="InterPro" id="IPR052509">
    <property type="entry name" value="Metal_resp_DNA-bind_regulator"/>
</dbReference>
<dbReference type="EMBL" id="BAAABM010000017">
    <property type="protein sequence ID" value="GAA0337097.1"/>
    <property type="molecule type" value="Genomic_DNA"/>
</dbReference>
<dbReference type="PANTHER" id="PTHR33169:SF14">
    <property type="entry name" value="TRANSCRIPTIONAL REGULATOR RV3488"/>
    <property type="match status" value="1"/>
</dbReference>
<dbReference type="Pfam" id="PF03551">
    <property type="entry name" value="PadR"/>
    <property type="match status" value="1"/>
</dbReference>
<dbReference type="Proteomes" id="UP001501822">
    <property type="component" value="Unassembled WGS sequence"/>
</dbReference>